<dbReference type="GO" id="GO:0006935">
    <property type="term" value="P:chemotaxis"/>
    <property type="evidence" value="ECO:0007669"/>
    <property type="project" value="InterPro"/>
</dbReference>
<feature type="region of interest" description="Disordered" evidence="4">
    <location>
        <begin position="131"/>
        <end position="158"/>
    </location>
</feature>
<dbReference type="InterPro" id="IPR004090">
    <property type="entry name" value="Chemotax_Me-accpt_rcpt"/>
</dbReference>
<comment type="caution">
    <text evidence="7">The sequence shown here is derived from an EMBL/GenBank/DDBJ whole genome shotgun (WGS) entry which is preliminary data.</text>
</comment>
<dbReference type="PROSITE" id="PS50111">
    <property type="entry name" value="CHEMOTAXIS_TRANSDUC_2"/>
    <property type="match status" value="1"/>
</dbReference>
<dbReference type="GO" id="GO:0007165">
    <property type="term" value="P:signal transduction"/>
    <property type="evidence" value="ECO:0007669"/>
    <property type="project" value="UniProtKB-KW"/>
</dbReference>
<evidence type="ECO:0000313" key="7">
    <source>
        <dbReference type="EMBL" id="PIZ36377.1"/>
    </source>
</evidence>
<dbReference type="CDD" id="cd11386">
    <property type="entry name" value="MCP_signal"/>
    <property type="match status" value="1"/>
</dbReference>
<dbReference type="SUPFAM" id="SSF58104">
    <property type="entry name" value="Methyl-accepting chemotaxis protein (MCP) signaling domain"/>
    <property type="match status" value="1"/>
</dbReference>
<feature type="transmembrane region" description="Helical" evidence="5">
    <location>
        <begin position="212"/>
        <end position="231"/>
    </location>
</feature>
<sequence length="608" mass="64342">MLNRTTIGMKILAGLILILLPSIIIVLNSPSRSFEPNGTGSSQDTVKKIEAVSNLQLAIERSKTPVHDTAITTNAQGAQAYKASHSVIEQQLDTVGGIITSPKARQLLTTVKANVAEADAQAQDVFKTTNQNQGKAVTTKSARSKSRRGARSLTNKTTPISGNEDIIGKLKAYDVSVNKASTNAGNLYNLINTNQANLSDQAAAARKRASSVNFLLLALSIIAMIAVYIALKRKVITPYTQALTKISDASKNLSFSFKEIIQSSKQAETAGTAITESIIHFSRGAEEQAGVETEVNELVSQISAAANQVENGAQRQAQDVASAYGIIEQLSTAVGNVVDKANIVAKVASENLGTAEIGKESIDEAISGMEAMRSTVLSSADKIQALGQKSKQIGEIIEVIDDIAEQTNLLALNAAIEAARAGEHGKGFAVVADEVRKLAERSTRATGEIAELIKGIQDETMQAVDAMEKGTSEVEAANQLTQRVGKAITEMMDSTEEVMMEIASVRSASSQMTVSQDKALESINSIAHIADENIAFTQEVTASSEQVLKSVSDMIRSHEGSLSSLQGILAVGKEVGISVEQVSASAQQVAAMSKELDELIKSFAPAND</sequence>
<reference evidence="8" key="1">
    <citation type="submission" date="2017-09" db="EMBL/GenBank/DDBJ databases">
        <title>Depth-based differentiation of microbial function through sediment-hosted aquifers and enrichment of novel symbionts in the deep terrestrial subsurface.</title>
        <authorList>
            <person name="Probst A.J."/>
            <person name="Ladd B."/>
            <person name="Jarett J.K."/>
            <person name="Geller-Mcgrath D.E."/>
            <person name="Sieber C.M.K."/>
            <person name="Emerson J.B."/>
            <person name="Anantharaman K."/>
            <person name="Thomas B.C."/>
            <person name="Malmstrom R."/>
            <person name="Stieglmeier M."/>
            <person name="Klingl A."/>
            <person name="Woyke T."/>
            <person name="Ryan C.M."/>
            <person name="Banfield J.F."/>
        </authorList>
    </citation>
    <scope>NUCLEOTIDE SEQUENCE [LARGE SCALE GENOMIC DNA]</scope>
</reference>
<dbReference type="PANTHER" id="PTHR32089">
    <property type="entry name" value="METHYL-ACCEPTING CHEMOTAXIS PROTEIN MCPB"/>
    <property type="match status" value="1"/>
</dbReference>
<gene>
    <name evidence="7" type="ORF">COY37_08740</name>
</gene>
<keyword evidence="5" id="KW-0812">Transmembrane</keyword>
<dbReference type="GO" id="GO:0016020">
    <property type="term" value="C:membrane"/>
    <property type="evidence" value="ECO:0007669"/>
    <property type="project" value="InterPro"/>
</dbReference>
<organism evidence="7 8">
    <name type="scientific">Candidatus Aquicultor secundus</name>
    <dbReference type="NCBI Taxonomy" id="1973895"/>
    <lineage>
        <taxon>Bacteria</taxon>
        <taxon>Bacillati</taxon>
        <taxon>Actinomycetota</taxon>
        <taxon>Candidatus Aquicultoria</taxon>
        <taxon>Candidatus Aquicultorales</taxon>
        <taxon>Candidatus Aquicultoraceae</taxon>
        <taxon>Candidatus Aquicultor</taxon>
    </lineage>
</organism>
<evidence type="ECO:0000256" key="5">
    <source>
        <dbReference type="SAM" id="Phobius"/>
    </source>
</evidence>
<evidence type="ECO:0000256" key="1">
    <source>
        <dbReference type="ARBA" id="ARBA00023224"/>
    </source>
</evidence>
<dbReference type="EMBL" id="PFNG01000205">
    <property type="protein sequence ID" value="PIZ36377.1"/>
    <property type="molecule type" value="Genomic_DNA"/>
</dbReference>
<dbReference type="PANTHER" id="PTHR32089:SF114">
    <property type="entry name" value="METHYL-ACCEPTING CHEMOTAXIS PROTEIN MCPB"/>
    <property type="match status" value="1"/>
</dbReference>
<keyword evidence="5" id="KW-0472">Membrane</keyword>
<dbReference type="GO" id="GO:0004888">
    <property type="term" value="F:transmembrane signaling receptor activity"/>
    <property type="evidence" value="ECO:0007669"/>
    <property type="project" value="InterPro"/>
</dbReference>
<keyword evidence="5" id="KW-1133">Transmembrane helix</keyword>
<protein>
    <recommendedName>
        <fullName evidence="6">Methyl-accepting transducer domain-containing protein</fullName>
    </recommendedName>
</protein>
<feature type="transmembrane region" description="Helical" evidence="5">
    <location>
        <begin position="6"/>
        <end position="27"/>
    </location>
</feature>
<dbReference type="SMART" id="SM00283">
    <property type="entry name" value="MA"/>
    <property type="match status" value="1"/>
</dbReference>
<evidence type="ECO:0000259" key="6">
    <source>
        <dbReference type="PROSITE" id="PS50111"/>
    </source>
</evidence>
<dbReference type="Pfam" id="PF00015">
    <property type="entry name" value="MCPsignal"/>
    <property type="match status" value="1"/>
</dbReference>
<evidence type="ECO:0000256" key="2">
    <source>
        <dbReference type="ARBA" id="ARBA00029447"/>
    </source>
</evidence>
<dbReference type="AlphaFoldDB" id="A0A2M7T692"/>
<evidence type="ECO:0000256" key="4">
    <source>
        <dbReference type="SAM" id="MobiDB-lite"/>
    </source>
</evidence>
<evidence type="ECO:0000256" key="3">
    <source>
        <dbReference type="PROSITE-ProRule" id="PRU00284"/>
    </source>
</evidence>
<keyword evidence="1 3" id="KW-0807">Transducer</keyword>
<feature type="domain" description="Methyl-accepting transducer" evidence="6">
    <location>
        <begin position="291"/>
        <end position="527"/>
    </location>
</feature>
<name>A0A2M7T692_9ACTN</name>
<dbReference type="RefSeq" id="WP_286677717.1">
    <property type="nucleotide sequence ID" value="NZ_MNXI01000027.1"/>
</dbReference>
<comment type="similarity">
    <text evidence="2">Belongs to the methyl-accepting chemotaxis (MCP) protein family.</text>
</comment>
<dbReference type="InterPro" id="IPR004089">
    <property type="entry name" value="MCPsignal_dom"/>
</dbReference>
<evidence type="ECO:0000313" key="8">
    <source>
        <dbReference type="Proteomes" id="UP000230956"/>
    </source>
</evidence>
<proteinExistence type="inferred from homology"/>
<dbReference type="PRINTS" id="PR00260">
    <property type="entry name" value="CHEMTRNSDUCR"/>
</dbReference>
<accession>A0A2M7T692</accession>
<dbReference type="Proteomes" id="UP000230956">
    <property type="component" value="Unassembled WGS sequence"/>
</dbReference>
<dbReference type="Gene3D" id="1.10.287.950">
    <property type="entry name" value="Methyl-accepting chemotaxis protein"/>
    <property type="match status" value="1"/>
</dbReference>